<feature type="domain" description="Glucose-methanol-choline oxidoreductase C-terminal" evidence="8">
    <location>
        <begin position="372"/>
        <end position="495"/>
    </location>
</feature>
<evidence type="ECO:0000256" key="5">
    <source>
        <dbReference type="ARBA" id="ARBA00023002"/>
    </source>
</evidence>
<dbReference type="Pfam" id="PF05199">
    <property type="entry name" value="GMC_oxred_C"/>
    <property type="match status" value="1"/>
</dbReference>
<dbReference type="InterPro" id="IPR006076">
    <property type="entry name" value="FAD-dep_OxRdtase"/>
</dbReference>
<gene>
    <name evidence="9" type="ORF">Q0812_07990</name>
</gene>
<dbReference type="Pfam" id="PF01266">
    <property type="entry name" value="DAO"/>
    <property type="match status" value="1"/>
</dbReference>
<reference evidence="9" key="1">
    <citation type="submission" date="2023-07" db="EMBL/GenBank/DDBJ databases">
        <title>Brevundimonas soil sp. nov., isolated from the soil of chemical plant.</title>
        <authorList>
            <person name="Wu N."/>
        </authorList>
    </citation>
    <scope>NUCLEOTIDE SEQUENCE</scope>
    <source>
        <strain evidence="9">XZ-24</strain>
    </source>
</reference>
<dbReference type="EMBL" id="JAUKTR010000003">
    <property type="protein sequence ID" value="MDO1559367.1"/>
    <property type="molecule type" value="Genomic_DNA"/>
</dbReference>
<protein>
    <submittedName>
        <fullName evidence="9">GMC family oxidoreductase</fullName>
    </submittedName>
</protein>
<organism evidence="9 10">
    <name type="scientific">Peiella sedimenti</name>
    <dbReference type="NCBI Taxonomy" id="3061083"/>
    <lineage>
        <taxon>Bacteria</taxon>
        <taxon>Pseudomonadati</taxon>
        <taxon>Pseudomonadota</taxon>
        <taxon>Alphaproteobacteria</taxon>
        <taxon>Caulobacterales</taxon>
        <taxon>Caulobacteraceae</taxon>
        <taxon>Peiella</taxon>
    </lineage>
</organism>
<evidence type="ECO:0000313" key="9">
    <source>
        <dbReference type="EMBL" id="MDO1559367.1"/>
    </source>
</evidence>
<dbReference type="Proteomes" id="UP001169063">
    <property type="component" value="Unassembled WGS sequence"/>
</dbReference>
<comment type="similarity">
    <text evidence="2">Belongs to the GMC oxidoreductase family.</text>
</comment>
<keyword evidence="3" id="KW-0285">Flavoprotein</keyword>
<dbReference type="InterPro" id="IPR036188">
    <property type="entry name" value="FAD/NAD-bd_sf"/>
</dbReference>
<comment type="cofactor">
    <cofactor evidence="1">
        <name>FAD</name>
        <dbReference type="ChEBI" id="CHEBI:57692"/>
    </cofactor>
</comment>
<dbReference type="SUPFAM" id="SSF51905">
    <property type="entry name" value="FAD/NAD(P)-binding domain"/>
    <property type="match status" value="1"/>
</dbReference>
<evidence type="ECO:0000313" key="10">
    <source>
        <dbReference type="Proteomes" id="UP001169063"/>
    </source>
</evidence>
<dbReference type="InterPro" id="IPR051473">
    <property type="entry name" value="P2Ox-like"/>
</dbReference>
<feature type="region of interest" description="Disordered" evidence="6">
    <location>
        <begin position="146"/>
        <end position="174"/>
    </location>
</feature>
<feature type="domain" description="FAD dependent oxidoreductase" evidence="7">
    <location>
        <begin position="18"/>
        <end position="240"/>
    </location>
</feature>
<proteinExistence type="inferred from homology"/>
<keyword evidence="10" id="KW-1185">Reference proteome</keyword>
<dbReference type="PANTHER" id="PTHR42784">
    <property type="entry name" value="PYRANOSE 2-OXIDASE"/>
    <property type="match status" value="1"/>
</dbReference>
<name>A0ABT8SLE3_9CAUL</name>
<accession>A0ABT8SLE3</accession>
<keyword evidence="4" id="KW-0274">FAD</keyword>
<dbReference type="PANTHER" id="PTHR42784:SF1">
    <property type="entry name" value="PYRANOSE 2-OXIDASE"/>
    <property type="match status" value="1"/>
</dbReference>
<evidence type="ECO:0000259" key="7">
    <source>
        <dbReference type="Pfam" id="PF01266"/>
    </source>
</evidence>
<evidence type="ECO:0000256" key="1">
    <source>
        <dbReference type="ARBA" id="ARBA00001974"/>
    </source>
</evidence>
<sequence>MPVADARSLPDATRIEGDIVIIGGGIAGLSIAHELAGTNARVVLLESGGPEPDREIQSLYDGGCVISGPGNRDWNFTEYLGTSRVRALGGSGHVWGGKCGPLDAIDFAERSWRPLSGWPFGRAELKPWYDRACDRLRLPRFPADDGLPEGQALEPVTDHQGPLRSSPRAYSPVSGRADPAAFAAFRDAPGRAENIHIHTHANVTGIRLKPDGAVDHLEVRCLTGTRHVACGRLYILATGGIENARLMLASNADRPEGVGNATGWVGRCFQGHCTISTADADPRGDAEVAFTTDRDLSLYDNQPRDRAHAVFVLSPEAQQGLGVGNCTLTLSLRPKAAAAAGSTRAAVEQTASAIEGPVPRRLDYFFMSEEAPNPDSRITLSERTDALGQPQAHLEWRYTQTDWDSLTGSAAGFARALGAQGLGRLCWPVEPETLIAAFGPSRHHMGTTRMSVDPAKGVVDADCRVHDTPNLYIAGSSVFPTSGLVNPTLTLTALAIRLADHLKNQLGIAR</sequence>
<evidence type="ECO:0000256" key="4">
    <source>
        <dbReference type="ARBA" id="ARBA00022827"/>
    </source>
</evidence>
<dbReference type="RefSeq" id="WP_302109800.1">
    <property type="nucleotide sequence ID" value="NZ_JAUKTR010000003.1"/>
</dbReference>
<evidence type="ECO:0000256" key="6">
    <source>
        <dbReference type="SAM" id="MobiDB-lite"/>
    </source>
</evidence>
<comment type="caution">
    <text evidence="9">The sequence shown here is derived from an EMBL/GenBank/DDBJ whole genome shotgun (WGS) entry which is preliminary data.</text>
</comment>
<evidence type="ECO:0000259" key="8">
    <source>
        <dbReference type="Pfam" id="PF05199"/>
    </source>
</evidence>
<evidence type="ECO:0000256" key="3">
    <source>
        <dbReference type="ARBA" id="ARBA00022630"/>
    </source>
</evidence>
<dbReference type="Gene3D" id="3.50.50.60">
    <property type="entry name" value="FAD/NAD(P)-binding domain"/>
    <property type="match status" value="2"/>
</dbReference>
<dbReference type="InterPro" id="IPR007867">
    <property type="entry name" value="GMC_OxRtase_C"/>
</dbReference>
<keyword evidence="5" id="KW-0560">Oxidoreductase</keyword>
<evidence type="ECO:0000256" key="2">
    <source>
        <dbReference type="ARBA" id="ARBA00010790"/>
    </source>
</evidence>